<name>A0A518ALX3_9BACT</name>
<keyword evidence="6" id="KW-1185">Reference proteome</keyword>
<dbReference type="InterPro" id="IPR041698">
    <property type="entry name" value="Methyltransf_25"/>
</dbReference>
<dbReference type="GO" id="GO:0008168">
    <property type="term" value="F:methyltransferase activity"/>
    <property type="evidence" value="ECO:0007669"/>
    <property type="project" value="UniProtKB-KW"/>
</dbReference>
<accession>A0A518ALX3</accession>
<evidence type="ECO:0000259" key="4">
    <source>
        <dbReference type="Pfam" id="PF13649"/>
    </source>
</evidence>
<keyword evidence="1" id="KW-0489">Methyltransferase</keyword>
<keyword evidence="3" id="KW-0949">S-adenosyl-L-methionine</keyword>
<keyword evidence="2" id="KW-0808">Transferase</keyword>
<evidence type="ECO:0000256" key="1">
    <source>
        <dbReference type="ARBA" id="ARBA00022603"/>
    </source>
</evidence>
<dbReference type="PANTHER" id="PTHR43464:SF19">
    <property type="entry name" value="UBIQUINONE BIOSYNTHESIS O-METHYLTRANSFERASE, MITOCHONDRIAL"/>
    <property type="match status" value="1"/>
</dbReference>
<dbReference type="Proteomes" id="UP000315750">
    <property type="component" value="Chromosome"/>
</dbReference>
<dbReference type="OrthoDB" id="9800454at2"/>
<gene>
    <name evidence="5" type="ORF">Pan181_19000</name>
</gene>
<evidence type="ECO:0000256" key="2">
    <source>
        <dbReference type="ARBA" id="ARBA00022679"/>
    </source>
</evidence>
<sequence>MEVSKRKLQPEWMDDPKLDRTLHVNALKGLQRINAWSRTSSVLWRAINTLAKARPEGKLRILDLACGGGDTVIRLARLAEHSNWHIEIDGCDVSSTAIDHATESASQAGVKGCRFYAHDVLEGPLPTGYDIVTSTLFLHHLEQSQAVDLLRRMAVATNHAVFVDDLLRTRTGYVLAQVGCRLLSRSPVVHFDGPVSVLGAYTLAEAQAIANEAGLHGARFQKHWPERYLLSWTKEK</sequence>
<dbReference type="RefSeq" id="WP_145246528.1">
    <property type="nucleotide sequence ID" value="NZ_CP036278.1"/>
</dbReference>
<dbReference type="AlphaFoldDB" id="A0A518ALX3"/>
<dbReference type="Pfam" id="PF13649">
    <property type="entry name" value="Methyltransf_25"/>
    <property type="match status" value="1"/>
</dbReference>
<feature type="domain" description="Methyltransferase" evidence="4">
    <location>
        <begin position="61"/>
        <end position="154"/>
    </location>
</feature>
<protein>
    <recommendedName>
        <fullName evidence="4">Methyltransferase domain-containing protein</fullName>
    </recommendedName>
</protein>
<dbReference type="KEGG" id="amuc:Pan181_19000"/>
<reference evidence="5 6" key="1">
    <citation type="submission" date="2019-02" db="EMBL/GenBank/DDBJ databases">
        <title>Deep-cultivation of Planctomycetes and their phenomic and genomic characterization uncovers novel biology.</title>
        <authorList>
            <person name="Wiegand S."/>
            <person name="Jogler M."/>
            <person name="Boedeker C."/>
            <person name="Pinto D."/>
            <person name="Vollmers J."/>
            <person name="Rivas-Marin E."/>
            <person name="Kohn T."/>
            <person name="Peeters S.H."/>
            <person name="Heuer A."/>
            <person name="Rast P."/>
            <person name="Oberbeckmann S."/>
            <person name="Bunk B."/>
            <person name="Jeske O."/>
            <person name="Meyerdierks A."/>
            <person name="Storesund J.E."/>
            <person name="Kallscheuer N."/>
            <person name="Luecker S."/>
            <person name="Lage O.M."/>
            <person name="Pohl T."/>
            <person name="Merkel B.J."/>
            <person name="Hornburger P."/>
            <person name="Mueller R.-W."/>
            <person name="Bruemmer F."/>
            <person name="Labrenz M."/>
            <person name="Spormann A.M."/>
            <person name="Op den Camp H."/>
            <person name="Overmann J."/>
            <person name="Amann R."/>
            <person name="Jetten M.S.M."/>
            <person name="Mascher T."/>
            <person name="Medema M.H."/>
            <person name="Devos D.P."/>
            <person name="Kaster A.-K."/>
            <person name="Ovreas L."/>
            <person name="Rohde M."/>
            <person name="Galperin M.Y."/>
            <person name="Jogler C."/>
        </authorList>
    </citation>
    <scope>NUCLEOTIDE SEQUENCE [LARGE SCALE GENOMIC DNA]</scope>
    <source>
        <strain evidence="5 6">Pan181</strain>
    </source>
</reference>
<organism evidence="5 6">
    <name type="scientific">Aeoliella mucimassa</name>
    <dbReference type="NCBI Taxonomy" id="2527972"/>
    <lineage>
        <taxon>Bacteria</taxon>
        <taxon>Pseudomonadati</taxon>
        <taxon>Planctomycetota</taxon>
        <taxon>Planctomycetia</taxon>
        <taxon>Pirellulales</taxon>
        <taxon>Lacipirellulaceae</taxon>
        <taxon>Aeoliella</taxon>
    </lineage>
</organism>
<dbReference type="Gene3D" id="3.40.50.150">
    <property type="entry name" value="Vaccinia Virus protein VP39"/>
    <property type="match status" value="1"/>
</dbReference>
<dbReference type="PANTHER" id="PTHR43464">
    <property type="entry name" value="METHYLTRANSFERASE"/>
    <property type="match status" value="1"/>
</dbReference>
<dbReference type="EMBL" id="CP036278">
    <property type="protein sequence ID" value="QDU55706.1"/>
    <property type="molecule type" value="Genomic_DNA"/>
</dbReference>
<dbReference type="SUPFAM" id="SSF53335">
    <property type="entry name" value="S-adenosyl-L-methionine-dependent methyltransferases"/>
    <property type="match status" value="1"/>
</dbReference>
<evidence type="ECO:0000256" key="3">
    <source>
        <dbReference type="ARBA" id="ARBA00022691"/>
    </source>
</evidence>
<evidence type="ECO:0000313" key="5">
    <source>
        <dbReference type="EMBL" id="QDU55706.1"/>
    </source>
</evidence>
<proteinExistence type="predicted"/>
<evidence type="ECO:0000313" key="6">
    <source>
        <dbReference type="Proteomes" id="UP000315750"/>
    </source>
</evidence>
<dbReference type="GO" id="GO:0032259">
    <property type="term" value="P:methylation"/>
    <property type="evidence" value="ECO:0007669"/>
    <property type="project" value="UniProtKB-KW"/>
</dbReference>
<dbReference type="CDD" id="cd02440">
    <property type="entry name" value="AdoMet_MTases"/>
    <property type="match status" value="1"/>
</dbReference>
<dbReference type="InterPro" id="IPR029063">
    <property type="entry name" value="SAM-dependent_MTases_sf"/>
</dbReference>